<dbReference type="EMBL" id="JRNU01000003">
    <property type="protein sequence ID" value="KGF53036.1"/>
    <property type="molecule type" value="Genomic_DNA"/>
</dbReference>
<evidence type="ECO:0000256" key="3">
    <source>
        <dbReference type="ARBA" id="ARBA00022722"/>
    </source>
</evidence>
<dbReference type="GO" id="GO:0009318">
    <property type="term" value="C:exodeoxyribonuclease VII complex"/>
    <property type="evidence" value="ECO:0007669"/>
    <property type="project" value="UniProtKB-UniRule"/>
</dbReference>
<dbReference type="AlphaFoldDB" id="A0A096B244"/>
<evidence type="ECO:0000256" key="2">
    <source>
        <dbReference type="ARBA" id="ARBA00022490"/>
    </source>
</evidence>
<feature type="coiled-coil region" evidence="7">
    <location>
        <begin position="3"/>
        <end position="47"/>
    </location>
</feature>
<dbReference type="Gene3D" id="1.10.287.1040">
    <property type="entry name" value="Exonuclease VII, small subunit"/>
    <property type="match status" value="1"/>
</dbReference>
<dbReference type="Proteomes" id="UP000029614">
    <property type="component" value="Unassembled WGS sequence"/>
</dbReference>
<dbReference type="InterPro" id="IPR003761">
    <property type="entry name" value="Exonuc_VII_S"/>
</dbReference>
<sequence length="62" mass="7241">MKKINYEEAVKQLEEIVEKMESGELDLDSMTTQLKKAQELVKLCKNRLMQTDKDIQGLLENK</sequence>
<comment type="subcellular location">
    <subcellularLocation>
        <location evidence="6">Cytoplasm</location>
    </subcellularLocation>
</comment>
<dbReference type="Pfam" id="PF02609">
    <property type="entry name" value="Exonuc_VII_S"/>
    <property type="match status" value="1"/>
</dbReference>
<evidence type="ECO:0000256" key="6">
    <source>
        <dbReference type="HAMAP-Rule" id="MF_00337"/>
    </source>
</evidence>
<comment type="catalytic activity">
    <reaction evidence="6">
        <text>Exonucleolytic cleavage in either 5'- to 3'- or 3'- to 5'-direction to yield nucleoside 5'-phosphates.</text>
        <dbReference type="EC" id="3.1.11.6"/>
    </reaction>
</comment>
<protein>
    <recommendedName>
        <fullName evidence="6">Exodeoxyribonuclease 7 small subunit</fullName>
        <ecNumber evidence="6">3.1.11.6</ecNumber>
    </recommendedName>
    <alternativeName>
        <fullName evidence="6">Exodeoxyribonuclease VII small subunit</fullName>
        <shortName evidence="6">Exonuclease VII small subunit</shortName>
    </alternativeName>
</protein>
<dbReference type="OrthoDB" id="1525214at2"/>
<dbReference type="GO" id="GO:0008855">
    <property type="term" value="F:exodeoxyribonuclease VII activity"/>
    <property type="evidence" value="ECO:0007669"/>
    <property type="project" value="UniProtKB-UniRule"/>
</dbReference>
<comment type="caution">
    <text evidence="8">The sequence shown here is derived from an EMBL/GenBank/DDBJ whole genome shotgun (WGS) entry which is preliminary data.</text>
</comment>
<evidence type="ECO:0000256" key="1">
    <source>
        <dbReference type="ARBA" id="ARBA00009998"/>
    </source>
</evidence>
<dbReference type="SUPFAM" id="SSF116842">
    <property type="entry name" value="XseB-like"/>
    <property type="match status" value="1"/>
</dbReference>
<accession>A0A096B244</accession>
<keyword evidence="9" id="KW-1185">Reference proteome</keyword>
<dbReference type="EC" id="3.1.11.6" evidence="6"/>
<evidence type="ECO:0000313" key="9">
    <source>
        <dbReference type="Proteomes" id="UP000029614"/>
    </source>
</evidence>
<dbReference type="RefSeq" id="WP_019036657.1">
    <property type="nucleotide sequence ID" value="NZ_JRNU01000003.1"/>
</dbReference>
<gene>
    <name evidence="6" type="primary">xseB</name>
    <name evidence="8" type="ORF">HMPREF9302_01335</name>
</gene>
<dbReference type="GO" id="GO:0006308">
    <property type="term" value="P:DNA catabolic process"/>
    <property type="evidence" value="ECO:0007669"/>
    <property type="project" value="UniProtKB-UniRule"/>
</dbReference>
<dbReference type="PANTHER" id="PTHR34137">
    <property type="entry name" value="EXODEOXYRIBONUCLEASE 7 SMALL SUBUNIT"/>
    <property type="match status" value="1"/>
</dbReference>
<keyword evidence="4 6" id="KW-0378">Hydrolase</keyword>
<dbReference type="PANTHER" id="PTHR34137:SF1">
    <property type="entry name" value="EXODEOXYRIBONUCLEASE 7 SMALL SUBUNIT"/>
    <property type="match status" value="1"/>
</dbReference>
<dbReference type="HAMAP" id="MF_00337">
    <property type="entry name" value="Exonuc_7_S"/>
    <property type="match status" value="1"/>
</dbReference>
<evidence type="ECO:0000313" key="8">
    <source>
        <dbReference type="EMBL" id="KGF53036.1"/>
    </source>
</evidence>
<reference evidence="8 9" key="1">
    <citation type="submission" date="2014-07" db="EMBL/GenBank/DDBJ databases">
        <authorList>
            <person name="McCorrison J."/>
            <person name="Sanka R."/>
            <person name="Torralba M."/>
            <person name="Gillis M."/>
            <person name="Haft D.H."/>
            <person name="Methe B."/>
            <person name="Sutton G."/>
            <person name="Nelson K.E."/>
        </authorList>
    </citation>
    <scope>NUCLEOTIDE SEQUENCE [LARGE SCALE GENOMIC DNA]</scope>
    <source>
        <strain evidence="8 9">DNF00058</strain>
    </source>
</reference>
<name>A0A096B244_9BACT</name>
<dbReference type="InterPro" id="IPR037004">
    <property type="entry name" value="Exonuc_VII_ssu_sf"/>
</dbReference>
<evidence type="ECO:0000256" key="5">
    <source>
        <dbReference type="ARBA" id="ARBA00022839"/>
    </source>
</evidence>
<keyword evidence="7" id="KW-0175">Coiled coil</keyword>
<dbReference type="GO" id="GO:0005829">
    <property type="term" value="C:cytosol"/>
    <property type="evidence" value="ECO:0007669"/>
    <property type="project" value="TreeGrafter"/>
</dbReference>
<comment type="function">
    <text evidence="6">Bidirectionally degrades single-stranded DNA into large acid-insoluble oligonucleotides, which are then degraded further into small acid-soluble oligonucleotides.</text>
</comment>
<proteinExistence type="inferred from homology"/>
<organism evidence="8 9">
    <name type="scientific">Prevotella amnii DNF00058</name>
    <dbReference type="NCBI Taxonomy" id="1401066"/>
    <lineage>
        <taxon>Bacteria</taxon>
        <taxon>Pseudomonadati</taxon>
        <taxon>Bacteroidota</taxon>
        <taxon>Bacteroidia</taxon>
        <taxon>Bacteroidales</taxon>
        <taxon>Prevotellaceae</taxon>
        <taxon>Prevotella</taxon>
    </lineage>
</organism>
<keyword evidence="5 6" id="KW-0269">Exonuclease</keyword>
<comment type="similarity">
    <text evidence="1 6">Belongs to the XseB family.</text>
</comment>
<evidence type="ECO:0000256" key="7">
    <source>
        <dbReference type="SAM" id="Coils"/>
    </source>
</evidence>
<evidence type="ECO:0000256" key="4">
    <source>
        <dbReference type="ARBA" id="ARBA00022801"/>
    </source>
</evidence>
<comment type="subunit">
    <text evidence="6">Heterooligomer composed of large and small subunits.</text>
</comment>
<dbReference type="NCBIfam" id="TIGR01280">
    <property type="entry name" value="xseB"/>
    <property type="match status" value="1"/>
</dbReference>
<keyword evidence="2 6" id="KW-0963">Cytoplasm</keyword>
<keyword evidence="3 6" id="KW-0540">Nuclease</keyword>